<keyword evidence="4" id="KW-0539">Nucleus</keyword>
<dbReference type="OrthoDB" id="5431381at2759"/>
<feature type="region of interest" description="Disordered" evidence="5">
    <location>
        <begin position="22"/>
        <end position="49"/>
    </location>
</feature>
<dbReference type="AlphaFoldDB" id="A0A9W9HED0"/>
<dbReference type="GO" id="GO:0008270">
    <property type="term" value="F:zinc ion binding"/>
    <property type="evidence" value="ECO:0007669"/>
    <property type="project" value="InterPro"/>
</dbReference>
<dbReference type="SMART" id="SM00906">
    <property type="entry name" value="Fungal_trans"/>
    <property type="match status" value="1"/>
</dbReference>
<dbReference type="Proteomes" id="UP001147746">
    <property type="component" value="Unassembled WGS sequence"/>
</dbReference>
<keyword evidence="2" id="KW-0805">Transcription regulation</keyword>
<evidence type="ECO:0000256" key="3">
    <source>
        <dbReference type="ARBA" id="ARBA00023163"/>
    </source>
</evidence>
<dbReference type="EMBL" id="JAPZBO010000007">
    <property type="protein sequence ID" value="KAJ5311760.1"/>
    <property type="molecule type" value="Genomic_DNA"/>
</dbReference>
<evidence type="ECO:0000256" key="1">
    <source>
        <dbReference type="ARBA" id="ARBA00004123"/>
    </source>
</evidence>
<organism evidence="7 8">
    <name type="scientific">Penicillium atrosanguineum</name>
    <dbReference type="NCBI Taxonomy" id="1132637"/>
    <lineage>
        <taxon>Eukaryota</taxon>
        <taxon>Fungi</taxon>
        <taxon>Dikarya</taxon>
        <taxon>Ascomycota</taxon>
        <taxon>Pezizomycotina</taxon>
        <taxon>Eurotiomycetes</taxon>
        <taxon>Eurotiomycetidae</taxon>
        <taxon>Eurotiales</taxon>
        <taxon>Aspergillaceae</taxon>
        <taxon>Penicillium</taxon>
    </lineage>
</organism>
<feature type="compositionally biased region" description="Basic and acidic residues" evidence="5">
    <location>
        <begin position="35"/>
        <end position="44"/>
    </location>
</feature>
<evidence type="ECO:0000256" key="5">
    <source>
        <dbReference type="SAM" id="MobiDB-lite"/>
    </source>
</evidence>
<dbReference type="Pfam" id="PF04082">
    <property type="entry name" value="Fungal_trans"/>
    <property type="match status" value="1"/>
</dbReference>
<evidence type="ECO:0000313" key="7">
    <source>
        <dbReference type="EMBL" id="KAJ5311760.1"/>
    </source>
</evidence>
<evidence type="ECO:0000259" key="6">
    <source>
        <dbReference type="SMART" id="SM00906"/>
    </source>
</evidence>
<evidence type="ECO:0000256" key="4">
    <source>
        <dbReference type="ARBA" id="ARBA00023242"/>
    </source>
</evidence>
<name>A0A9W9HED0_9EURO</name>
<dbReference type="InterPro" id="IPR050613">
    <property type="entry name" value="Sec_Metabolite_Reg"/>
</dbReference>
<dbReference type="InterPro" id="IPR007219">
    <property type="entry name" value="XnlR_reg_dom"/>
</dbReference>
<feature type="domain" description="Xylanolytic transcriptional activator regulatory" evidence="6">
    <location>
        <begin position="262"/>
        <end position="336"/>
    </location>
</feature>
<dbReference type="GO" id="GO:0005634">
    <property type="term" value="C:nucleus"/>
    <property type="evidence" value="ECO:0007669"/>
    <property type="project" value="UniProtKB-SubCell"/>
</dbReference>
<sequence length="599" mass="68193">MSLAKQQKPGDSIPDFNAAVAANSVGYDTPPSLSTDDRENKQSLRDPGTLLVNGEGTNYIDSANWRAILEEVCIDPDIIENCELTESKINGVKEHIEELAENSDDDGLEEDPYSDNSPALLLGTGRPFSKEELIVDIPPRSTVDRLVSRFLKTPEPSILAIHVPTFQKEYEQFWTFPQGMSYTWIALLYSIMALSISMYHRSDEPLPLNTVDSMTAWNHFRRLAAQCLTQANYITPGQHKVEALLMYTLSEFYRNLDAQMGVSFLFGITIRLAMRMGYHRDPSHYPGLSAKDGEMRRRTWALLTQLDTLISFQVGLPRTIQPWFSDTGLPSNLLDTDFDEDTTVLPQSRPDDERTPSSYTCAKARIQHVFGQISDLAYSREPVSYDEILEIERRLDESHNMLPSFFRIRPIGQCIADPSELVMRRYTLEMLYQKARIVLHRPYLGERHRHDHSRVVCLTAAKETLRHHADIWNESLPGGQFRAERFFVNSFQNTDFVLSSMILCLELSHDNERGHNAHLSLQERTNILVLLETTQKIFGETRRRSVDTQRAFAALSLMLGRVKGNPLQSLSSRSDSQDISMEGMSETFFLGGDANQETR</sequence>
<dbReference type="PANTHER" id="PTHR31001">
    <property type="entry name" value="UNCHARACTERIZED TRANSCRIPTIONAL REGULATORY PROTEIN"/>
    <property type="match status" value="1"/>
</dbReference>
<dbReference type="GO" id="GO:0003677">
    <property type="term" value="F:DNA binding"/>
    <property type="evidence" value="ECO:0007669"/>
    <property type="project" value="InterPro"/>
</dbReference>
<reference evidence="7" key="1">
    <citation type="submission" date="2022-12" db="EMBL/GenBank/DDBJ databases">
        <authorList>
            <person name="Petersen C."/>
        </authorList>
    </citation>
    <scope>NUCLEOTIDE SEQUENCE</scope>
    <source>
        <strain evidence="7">IBT 21472</strain>
    </source>
</reference>
<keyword evidence="3" id="KW-0804">Transcription</keyword>
<dbReference type="GO" id="GO:0006351">
    <property type="term" value="P:DNA-templated transcription"/>
    <property type="evidence" value="ECO:0007669"/>
    <property type="project" value="InterPro"/>
</dbReference>
<gene>
    <name evidence="7" type="ORF">N7476_007620</name>
</gene>
<protein>
    <recommendedName>
        <fullName evidence="6">Xylanolytic transcriptional activator regulatory domain-containing protein</fullName>
    </recommendedName>
</protein>
<accession>A0A9W9HED0</accession>
<keyword evidence="8" id="KW-1185">Reference proteome</keyword>
<evidence type="ECO:0000313" key="8">
    <source>
        <dbReference type="Proteomes" id="UP001147746"/>
    </source>
</evidence>
<proteinExistence type="predicted"/>
<comment type="caution">
    <text evidence="7">The sequence shown here is derived from an EMBL/GenBank/DDBJ whole genome shotgun (WGS) entry which is preliminary data.</text>
</comment>
<evidence type="ECO:0000256" key="2">
    <source>
        <dbReference type="ARBA" id="ARBA00023015"/>
    </source>
</evidence>
<reference evidence="7" key="2">
    <citation type="journal article" date="2023" name="IMA Fungus">
        <title>Comparative genomic study of the Penicillium genus elucidates a diverse pangenome and 15 lateral gene transfer events.</title>
        <authorList>
            <person name="Petersen C."/>
            <person name="Sorensen T."/>
            <person name="Nielsen M.R."/>
            <person name="Sondergaard T.E."/>
            <person name="Sorensen J.L."/>
            <person name="Fitzpatrick D.A."/>
            <person name="Frisvad J.C."/>
            <person name="Nielsen K.L."/>
        </authorList>
    </citation>
    <scope>NUCLEOTIDE SEQUENCE</scope>
    <source>
        <strain evidence="7">IBT 21472</strain>
    </source>
</reference>
<dbReference type="CDD" id="cd12148">
    <property type="entry name" value="fungal_TF_MHR"/>
    <property type="match status" value="1"/>
</dbReference>
<comment type="subcellular location">
    <subcellularLocation>
        <location evidence="1">Nucleus</location>
    </subcellularLocation>
</comment>
<dbReference type="PANTHER" id="PTHR31001:SF86">
    <property type="entry name" value="ZN(II)2CYS6 TRANSCRIPTION FACTOR (EUROFUNG)"/>
    <property type="match status" value="1"/>
</dbReference>